<keyword evidence="6" id="KW-1185">Reference proteome</keyword>
<dbReference type="OrthoDB" id="10262475at2759"/>
<feature type="transmembrane region" description="Helical" evidence="4">
    <location>
        <begin position="1071"/>
        <end position="1092"/>
    </location>
</feature>
<reference evidence="5 6" key="1">
    <citation type="submission" date="2016-11" db="EMBL/GenBank/DDBJ databases">
        <title>The macronuclear genome of Stentor coeruleus: a giant cell with tiny introns.</title>
        <authorList>
            <person name="Slabodnick M."/>
            <person name="Ruby J.G."/>
            <person name="Reiff S.B."/>
            <person name="Swart E.C."/>
            <person name="Gosai S."/>
            <person name="Prabakaran S."/>
            <person name="Witkowska E."/>
            <person name="Larue G.E."/>
            <person name="Fisher S."/>
            <person name="Freeman R.M."/>
            <person name="Gunawardena J."/>
            <person name="Chu W."/>
            <person name="Stover N.A."/>
            <person name="Gregory B.D."/>
            <person name="Nowacki M."/>
            <person name="Derisi J."/>
            <person name="Roy S.W."/>
            <person name="Marshall W.F."/>
            <person name="Sood P."/>
        </authorList>
    </citation>
    <scope>NUCLEOTIDE SEQUENCE [LARGE SCALE GENOMIC DNA]</scope>
    <source>
        <strain evidence="5">WM001</strain>
    </source>
</reference>
<sequence>MILPTDRDIFINKSLAPPIGPTIIKTSTIVAPFLNDKNRDIKIPKGLRGEMQYITSYFSEFKPSQIITPFQGTCLLMSKDKTKFYFGSREGRIAIAKIENKEILHDYDLGEGIIRTIALYQNDKYIFSGGQGGVIRKFLISDMSKFEKFIGHTRDVNSILISSDELSLFSLGDNGDVFYWDLQEIKPTPKMLYSHNCEAYALDLSSNNLYLASGGMDRSVTVYSLASMAMVKKICGDDIGTVWCIKITEKNTYIAFGDDMPNVYVYNFEDWSRICLFKGHKEKVRCMTSTSDEMVIISGGNDKKIFIWDIKNNRNGLVLKRHENGVKSLILSADNKRMYSMSDDCSIKNWKLPKYDHYSGIKTDLKFSNISKMIMGKTNPNKIFILKDREIISIDKVTSVETYVEIFNVDEVKCFAFSILTDIIVIIGTNKANNPKPENSETNQTKYDIIIYDYHEAKCINSFTLDSSSIYSVMISADDKFIVIGEHHRCIIYYSNDFSTPYHIFRTHKCEIVSIVDSPNGSYLFSGDVSGVIKSYDFPKKYEIKSLIASDKRVTKMIVTPDNEYMIASHSDFSTNIWVISKMIKIHTMRQENLLDIKFPKNSTILFSLYETSIKGFSIPSLVSCFAIRLHKSASKFCFNSDESEITVFNKDSISIYKSPQHCHRIRIFGELKYLNYFYNQIGKLVNGKFEKHDSKMNHLIIEPFHVNMMHLYAYLDKPKFLKQCFEENVGFFPSASGFSPLDICLEMAFEETIDLMYIEIKKLSRRNPLFLSILENSLVRLNSNSYANVHRFYKLAIYKTIDTRLPHFYKSKRKLPIIIFTPNVLAHKSSFMPNGEYSNDGVELSFTQTYFRINMIPGSKESLEFIKSIIESSNESLFTTEFIRTILSEKWGKVYLILYLQALIYSSYLGLISAYSVEGDFIFLTISFALNTALILYEICQVFTGRLDYFKDVWNYIDIVRSAIMTFLFLNEILNVNEKHDVPTAIVLFVSWIRGISYFRLVENTRYYVNLIYEVFFDIIPFLTILFYSTVAFSLIFHSLMSDSGDEYAFLKTSWEINVGGFDTSKYKGLMYVAFFLNTVLNPIIMLNLLISIMSNTYKRVNKQVVIADSKELAGMILECELIFFWNRNKTFKHYLHICSTKKKGLIQESDMFKKIKAKIFNLKQGQVDIMSQFNSLTTKLKKMKKSTNIKLDIISKSVHELIELQKSKDFK</sequence>
<feature type="repeat" description="WD" evidence="3">
    <location>
        <begin position="319"/>
        <end position="352"/>
    </location>
</feature>
<evidence type="ECO:0000256" key="3">
    <source>
        <dbReference type="PROSITE-ProRule" id="PRU00221"/>
    </source>
</evidence>
<feature type="repeat" description="WD" evidence="3">
    <location>
        <begin position="277"/>
        <end position="318"/>
    </location>
</feature>
<evidence type="ECO:0008006" key="7">
    <source>
        <dbReference type="Google" id="ProtNLM"/>
    </source>
</evidence>
<organism evidence="5 6">
    <name type="scientific">Stentor coeruleus</name>
    <dbReference type="NCBI Taxonomy" id="5963"/>
    <lineage>
        <taxon>Eukaryota</taxon>
        <taxon>Sar</taxon>
        <taxon>Alveolata</taxon>
        <taxon>Ciliophora</taxon>
        <taxon>Postciliodesmatophora</taxon>
        <taxon>Heterotrichea</taxon>
        <taxon>Heterotrichida</taxon>
        <taxon>Stentoridae</taxon>
        <taxon>Stentor</taxon>
    </lineage>
</organism>
<dbReference type="PROSITE" id="PS00678">
    <property type="entry name" value="WD_REPEATS_1"/>
    <property type="match status" value="1"/>
</dbReference>
<keyword evidence="4" id="KW-0812">Transmembrane</keyword>
<keyword evidence="1 3" id="KW-0853">WD repeat</keyword>
<dbReference type="PROSITE" id="PS50082">
    <property type="entry name" value="WD_REPEATS_2"/>
    <property type="match status" value="4"/>
</dbReference>
<evidence type="ECO:0000313" key="6">
    <source>
        <dbReference type="Proteomes" id="UP000187209"/>
    </source>
</evidence>
<dbReference type="InterPro" id="IPR019775">
    <property type="entry name" value="WD40_repeat_CS"/>
</dbReference>
<evidence type="ECO:0000256" key="2">
    <source>
        <dbReference type="ARBA" id="ARBA00022737"/>
    </source>
</evidence>
<evidence type="ECO:0000256" key="1">
    <source>
        <dbReference type="ARBA" id="ARBA00022574"/>
    </source>
</evidence>
<feature type="transmembrane region" description="Helical" evidence="4">
    <location>
        <begin position="922"/>
        <end position="941"/>
    </location>
</feature>
<evidence type="ECO:0000256" key="4">
    <source>
        <dbReference type="SAM" id="Phobius"/>
    </source>
</evidence>
<dbReference type="PANTHER" id="PTHR19848">
    <property type="entry name" value="WD40 REPEAT PROTEIN"/>
    <property type="match status" value="1"/>
</dbReference>
<feature type="repeat" description="WD" evidence="3">
    <location>
        <begin position="192"/>
        <end position="233"/>
    </location>
</feature>
<dbReference type="AlphaFoldDB" id="A0A1R2BE04"/>
<protein>
    <recommendedName>
        <fullName evidence="7">Ion transport domain-containing protein</fullName>
    </recommendedName>
</protein>
<feature type="transmembrane region" description="Helical" evidence="4">
    <location>
        <begin position="895"/>
        <end position="916"/>
    </location>
</feature>
<dbReference type="InterPro" id="IPR036322">
    <property type="entry name" value="WD40_repeat_dom_sf"/>
</dbReference>
<feature type="repeat" description="WD" evidence="3">
    <location>
        <begin position="149"/>
        <end position="190"/>
    </location>
</feature>
<evidence type="ECO:0000313" key="5">
    <source>
        <dbReference type="EMBL" id="OMJ74992.1"/>
    </source>
</evidence>
<keyword evidence="2" id="KW-0677">Repeat</keyword>
<keyword evidence="4" id="KW-1133">Transmembrane helix</keyword>
<dbReference type="Pfam" id="PF00400">
    <property type="entry name" value="WD40"/>
    <property type="match status" value="3"/>
</dbReference>
<feature type="transmembrane region" description="Helical" evidence="4">
    <location>
        <begin position="983"/>
        <end position="1000"/>
    </location>
</feature>
<dbReference type="InterPro" id="IPR001680">
    <property type="entry name" value="WD40_rpt"/>
</dbReference>
<dbReference type="SMART" id="SM00320">
    <property type="entry name" value="WD40"/>
    <property type="match status" value="10"/>
</dbReference>
<comment type="caution">
    <text evidence="5">The sequence shown here is derived from an EMBL/GenBank/DDBJ whole genome shotgun (WGS) entry which is preliminary data.</text>
</comment>
<dbReference type="SUPFAM" id="SSF50978">
    <property type="entry name" value="WD40 repeat-like"/>
    <property type="match status" value="2"/>
</dbReference>
<dbReference type="InterPro" id="IPR015943">
    <property type="entry name" value="WD40/YVTN_repeat-like_dom_sf"/>
</dbReference>
<dbReference type="PANTHER" id="PTHR19848:SF8">
    <property type="entry name" value="F-BOX AND WD REPEAT DOMAIN CONTAINING 7"/>
    <property type="match status" value="1"/>
</dbReference>
<gene>
    <name evidence="5" type="ORF">SteCoe_25949</name>
</gene>
<dbReference type="Gene3D" id="2.130.10.10">
    <property type="entry name" value="YVTN repeat-like/Quinoprotein amine dehydrogenase"/>
    <property type="match status" value="3"/>
</dbReference>
<dbReference type="EMBL" id="MPUH01000716">
    <property type="protein sequence ID" value="OMJ74992.1"/>
    <property type="molecule type" value="Genomic_DNA"/>
</dbReference>
<accession>A0A1R2BE04</accession>
<name>A0A1R2BE04_9CILI</name>
<keyword evidence="4" id="KW-0472">Membrane</keyword>
<feature type="transmembrane region" description="Helical" evidence="4">
    <location>
        <begin position="1012"/>
        <end position="1038"/>
    </location>
</feature>
<proteinExistence type="predicted"/>
<dbReference type="Proteomes" id="UP000187209">
    <property type="component" value="Unassembled WGS sequence"/>
</dbReference>
<dbReference type="PROSITE" id="PS50294">
    <property type="entry name" value="WD_REPEATS_REGION"/>
    <property type="match status" value="1"/>
</dbReference>